<protein>
    <submittedName>
        <fullName evidence="2">Uncharacterized protein</fullName>
    </submittedName>
</protein>
<organism evidence="2">
    <name type="scientific">viral metagenome</name>
    <dbReference type="NCBI Taxonomy" id="1070528"/>
    <lineage>
        <taxon>unclassified sequences</taxon>
        <taxon>metagenomes</taxon>
        <taxon>organismal metagenomes</taxon>
    </lineage>
</organism>
<feature type="coiled-coil region" evidence="1">
    <location>
        <begin position="42"/>
        <end position="69"/>
    </location>
</feature>
<dbReference type="EMBL" id="MN738864">
    <property type="protein sequence ID" value="QHT28743.1"/>
    <property type="molecule type" value="Genomic_DNA"/>
</dbReference>
<accession>A0A6C0EJY1</accession>
<evidence type="ECO:0000256" key="1">
    <source>
        <dbReference type="SAM" id="Coils"/>
    </source>
</evidence>
<sequence>MYSKIVNPVTNKYVNINGKLGQQIIKNYVKLIGGANPSSLEKKRIKNRKKKARQRVNKAVTLAKELEAKKLLKLSSMLKDPDRYNIESNTYGNWFITDAQSSLSYFVRISFVEDSEDIEYIYFSGLSLNIFNDDDDYIIGVKSREKIAAEELIKTQTARYKLSQELAEQSQATRAIEFDKVKELLHSLDLNNVNKSNINSILNTINESADINLIMDFIKFNYFNSRIIIGKGDGGGDISQILHNLIGICKTLLILNETNKKIYIIVPGDSGYRQMKVTEYLLNNKHINFIYIPISGIKRVNGDEIKDYFYQKIKHIPITDLILIYDSRVRGISITFIKTQLDKHDYKNIMELEFPNHMNIEMFLESDKDKRCTPYYADVTKELTKIDTNICKYVILFLYYKIISGKHIKELGN</sequence>
<name>A0A6C0EJY1_9ZZZZ</name>
<dbReference type="AlphaFoldDB" id="A0A6C0EJY1"/>
<proteinExistence type="predicted"/>
<reference evidence="2" key="1">
    <citation type="journal article" date="2020" name="Nature">
        <title>Giant virus diversity and host interactions through global metagenomics.</title>
        <authorList>
            <person name="Schulz F."/>
            <person name="Roux S."/>
            <person name="Paez-Espino D."/>
            <person name="Jungbluth S."/>
            <person name="Walsh D.A."/>
            <person name="Denef V.J."/>
            <person name="McMahon K.D."/>
            <person name="Konstantinidis K.T."/>
            <person name="Eloe-Fadrosh E.A."/>
            <person name="Kyrpides N.C."/>
            <person name="Woyke T."/>
        </authorList>
    </citation>
    <scope>NUCLEOTIDE SEQUENCE</scope>
    <source>
        <strain evidence="2">GVMAG-M-3300001351-8</strain>
    </source>
</reference>
<evidence type="ECO:0000313" key="2">
    <source>
        <dbReference type="EMBL" id="QHT28743.1"/>
    </source>
</evidence>
<keyword evidence="1" id="KW-0175">Coiled coil</keyword>